<proteinExistence type="predicted"/>
<name>A0A0K2V2Z5_LEPSM</name>
<evidence type="ECO:0000313" key="1">
    <source>
        <dbReference type="EMBL" id="CDW44849.1"/>
    </source>
</evidence>
<dbReference type="AlphaFoldDB" id="A0A0K2V2Z5"/>
<dbReference type="EMBL" id="HACA01027488">
    <property type="protein sequence ID" value="CDW44849.1"/>
    <property type="molecule type" value="Transcribed_RNA"/>
</dbReference>
<sequence length="35" mass="4280">MVYKRRPLEPSMRNDIITDRTCFRDGVLDIFFLFN</sequence>
<accession>A0A0K2V2Z5</accession>
<organism evidence="1">
    <name type="scientific">Lepeophtheirus salmonis</name>
    <name type="common">Salmon louse</name>
    <name type="synonym">Caligus salmonis</name>
    <dbReference type="NCBI Taxonomy" id="72036"/>
    <lineage>
        <taxon>Eukaryota</taxon>
        <taxon>Metazoa</taxon>
        <taxon>Ecdysozoa</taxon>
        <taxon>Arthropoda</taxon>
        <taxon>Crustacea</taxon>
        <taxon>Multicrustacea</taxon>
        <taxon>Hexanauplia</taxon>
        <taxon>Copepoda</taxon>
        <taxon>Siphonostomatoida</taxon>
        <taxon>Caligidae</taxon>
        <taxon>Lepeophtheirus</taxon>
    </lineage>
</organism>
<reference evidence="1" key="1">
    <citation type="submission" date="2014-05" db="EMBL/GenBank/DDBJ databases">
        <authorList>
            <person name="Chronopoulou M."/>
        </authorList>
    </citation>
    <scope>NUCLEOTIDE SEQUENCE</scope>
    <source>
        <tissue evidence="1">Whole organism</tissue>
    </source>
</reference>
<protein>
    <submittedName>
        <fullName evidence="1">Uncharacterized protein</fullName>
    </submittedName>
</protein>